<dbReference type="GO" id="GO:0016020">
    <property type="term" value="C:membrane"/>
    <property type="evidence" value="ECO:0007669"/>
    <property type="project" value="UniProtKB-SubCell"/>
</dbReference>
<organism evidence="8 9">
    <name type="scientific">Sinanodonta woodiana</name>
    <name type="common">Chinese pond mussel</name>
    <name type="synonym">Anodonta woodiana</name>
    <dbReference type="NCBI Taxonomy" id="1069815"/>
    <lineage>
        <taxon>Eukaryota</taxon>
        <taxon>Metazoa</taxon>
        <taxon>Spiralia</taxon>
        <taxon>Lophotrochozoa</taxon>
        <taxon>Mollusca</taxon>
        <taxon>Bivalvia</taxon>
        <taxon>Autobranchia</taxon>
        <taxon>Heteroconchia</taxon>
        <taxon>Palaeoheterodonta</taxon>
        <taxon>Unionida</taxon>
        <taxon>Unionoidea</taxon>
        <taxon>Unionidae</taxon>
        <taxon>Unioninae</taxon>
        <taxon>Sinanodonta</taxon>
    </lineage>
</organism>
<dbReference type="GO" id="GO:0005509">
    <property type="term" value="F:calcium ion binding"/>
    <property type="evidence" value="ECO:0007669"/>
    <property type="project" value="UniProtKB-UniRule"/>
</dbReference>
<dbReference type="InterPro" id="IPR015919">
    <property type="entry name" value="Cadherin-like_sf"/>
</dbReference>
<evidence type="ECO:0000259" key="7">
    <source>
        <dbReference type="PROSITE" id="PS50268"/>
    </source>
</evidence>
<keyword evidence="2 6" id="KW-0812">Transmembrane</keyword>
<dbReference type="Gene3D" id="2.60.40.60">
    <property type="entry name" value="Cadherins"/>
    <property type="match status" value="1"/>
</dbReference>
<keyword evidence="5" id="KW-0106">Calcium</keyword>
<accession>A0ABD3WSX5</accession>
<comment type="subcellular location">
    <subcellularLocation>
        <location evidence="1">Membrane</location>
        <topology evidence="1">Single-pass membrane protein</topology>
    </subcellularLocation>
</comment>
<evidence type="ECO:0000256" key="6">
    <source>
        <dbReference type="SAM" id="Phobius"/>
    </source>
</evidence>
<sequence>MDTDAQRCLSLVHMMVIGITGLLLYGSVASLQFDTSPQFFQFYENKSTPIGTVLFVLRASDSGNPLNEMIISTSDADTSFYVNILQLSKTSPALANITLKNELDRESINRSIVLYILDVCDEAPVFDRPYYTLEIDEINIYSARVVFSQIHATDSDSAMHAIVTYRMEVRFQPKTESSYLAELYNETFRINPMNGSIYLLRSLDYENNSLYRFNIYSHVRDWFCQEHFVLNSTTGEIVINGRLDWGTDEMKRIHGVCNFIVQAKEIDNHPDNQRGQTVANASVTVIILQSNIQTPPIPINWTTTNNVHTGEYINFSSRRYIQSHITIFI</sequence>
<dbReference type="SUPFAM" id="SSF49313">
    <property type="entry name" value="Cadherin-like"/>
    <property type="match status" value="2"/>
</dbReference>
<keyword evidence="6" id="KW-0472">Membrane</keyword>
<reference evidence="8 9" key="1">
    <citation type="submission" date="2024-11" db="EMBL/GenBank/DDBJ databases">
        <title>Chromosome-level genome assembly of the freshwater bivalve Anodonta woodiana.</title>
        <authorList>
            <person name="Chen X."/>
        </authorList>
    </citation>
    <scope>NUCLEOTIDE SEQUENCE [LARGE SCALE GENOMIC DNA]</scope>
    <source>
        <strain evidence="8">MN2024</strain>
        <tissue evidence="8">Gills</tissue>
    </source>
</reference>
<gene>
    <name evidence="8" type="ORF">ACJMK2_034840</name>
</gene>
<keyword evidence="3 6" id="KW-1133">Transmembrane helix</keyword>
<evidence type="ECO:0000256" key="2">
    <source>
        <dbReference type="ARBA" id="ARBA00022692"/>
    </source>
</evidence>
<keyword evidence="4" id="KW-0325">Glycoprotein</keyword>
<evidence type="ECO:0000256" key="5">
    <source>
        <dbReference type="PROSITE-ProRule" id="PRU00043"/>
    </source>
</evidence>
<dbReference type="PANTHER" id="PTHR24028">
    <property type="entry name" value="CADHERIN-87A"/>
    <property type="match status" value="1"/>
</dbReference>
<dbReference type="InterPro" id="IPR050174">
    <property type="entry name" value="Protocadherin/Cadherin-CA"/>
</dbReference>
<dbReference type="Proteomes" id="UP001634394">
    <property type="component" value="Unassembled WGS sequence"/>
</dbReference>
<comment type="caution">
    <text evidence="8">The sequence shown here is derived from an EMBL/GenBank/DDBJ whole genome shotgun (WGS) entry which is preliminary data.</text>
</comment>
<feature type="domain" description="Cadherin" evidence="7">
    <location>
        <begin position="127"/>
        <end position="215"/>
    </location>
</feature>
<dbReference type="Pfam" id="PF00028">
    <property type="entry name" value="Cadherin"/>
    <property type="match status" value="1"/>
</dbReference>
<evidence type="ECO:0000256" key="3">
    <source>
        <dbReference type="ARBA" id="ARBA00022989"/>
    </source>
</evidence>
<dbReference type="AlphaFoldDB" id="A0ABD3WSX5"/>
<feature type="transmembrane region" description="Helical" evidence="6">
    <location>
        <begin position="12"/>
        <end position="33"/>
    </location>
</feature>
<dbReference type="CDD" id="cd11304">
    <property type="entry name" value="Cadherin_repeat"/>
    <property type="match status" value="3"/>
</dbReference>
<evidence type="ECO:0000313" key="8">
    <source>
        <dbReference type="EMBL" id="KAL3877085.1"/>
    </source>
</evidence>
<protein>
    <recommendedName>
        <fullName evidence="7">Cadherin domain-containing protein</fullName>
    </recommendedName>
</protein>
<evidence type="ECO:0000256" key="4">
    <source>
        <dbReference type="ARBA" id="ARBA00023180"/>
    </source>
</evidence>
<dbReference type="InterPro" id="IPR002126">
    <property type="entry name" value="Cadherin-like_dom"/>
</dbReference>
<proteinExistence type="predicted"/>
<dbReference type="PANTHER" id="PTHR24028:SF328">
    <property type="entry name" value="CADHERIN-3"/>
    <property type="match status" value="1"/>
</dbReference>
<dbReference type="PROSITE" id="PS50268">
    <property type="entry name" value="CADHERIN_2"/>
    <property type="match status" value="1"/>
</dbReference>
<keyword evidence="9" id="KW-1185">Reference proteome</keyword>
<evidence type="ECO:0000313" key="9">
    <source>
        <dbReference type="Proteomes" id="UP001634394"/>
    </source>
</evidence>
<dbReference type="PRINTS" id="PR00205">
    <property type="entry name" value="CADHERIN"/>
</dbReference>
<evidence type="ECO:0000256" key="1">
    <source>
        <dbReference type="ARBA" id="ARBA00004167"/>
    </source>
</evidence>
<dbReference type="EMBL" id="JBJQND010000005">
    <property type="protein sequence ID" value="KAL3877085.1"/>
    <property type="molecule type" value="Genomic_DNA"/>
</dbReference>
<name>A0ABD3WSX5_SINWO</name>